<name>A0A179F2G8_PURLI</name>
<sequence length="248" mass="28169">MRDGGQQDGVEQLRWCEAKGDGVEWCEAKRVGVKRSEMVCGSARRLFWLPDNGKQMRCDAPNAVASSDEASAARRQSPCCATVLHQTLSRLLKGLREPRPVLHFLAGHGGHRATILIRKQVIRSCQPRSKKARPESQYHLTFFCKSRIHMRLRPANQPIHERSWHAYLADSGRWVSCTGLRARMRMSLQVRCSSFQNTTQGKCQRCYCRGQECTFQPISDDITDALLRAVAESYSHGSRDRWLADPAE</sequence>
<dbReference type="Proteomes" id="UP000078340">
    <property type="component" value="Unassembled WGS sequence"/>
</dbReference>
<proteinExistence type="predicted"/>
<reference evidence="1 2" key="1">
    <citation type="submission" date="2016-02" db="EMBL/GenBank/DDBJ databases">
        <title>Biosynthesis of antibiotic leucinostatins and their inhibition on Phytophthora in bio-control Purpureocillium lilacinum.</title>
        <authorList>
            <person name="Wang G."/>
            <person name="Liu Z."/>
            <person name="Lin R."/>
            <person name="Li E."/>
            <person name="Mao Z."/>
            <person name="Ling J."/>
            <person name="Yin W."/>
            <person name="Xie B."/>
        </authorList>
    </citation>
    <scope>NUCLEOTIDE SEQUENCE [LARGE SCALE GENOMIC DNA]</scope>
    <source>
        <strain evidence="1">PLFJ-1</strain>
    </source>
</reference>
<dbReference type="AlphaFoldDB" id="A0A179F2G8"/>
<evidence type="ECO:0000313" key="2">
    <source>
        <dbReference type="Proteomes" id="UP000078340"/>
    </source>
</evidence>
<comment type="caution">
    <text evidence="1">The sequence shown here is derived from an EMBL/GenBank/DDBJ whole genome shotgun (WGS) entry which is preliminary data.</text>
</comment>
<accession>A0A179F2G8</accession>
<protein>
    <submittedName>
        <fullName evidence="1">Uncharacterized protein</fullName>
    </submittedName>
</protein>
<dbReference type="EMBL" id="LSBI01000049">
    <property type="protein sequence ID" value="OAQ59510.1"/>
    <property type="molecule type" value="Genomic_DNA"/>
</dbReference>
<organism evidence="1 2">
    <name type="scientific">Purpureocillium lilacinum</name>
    <name type="common">Paecilomyces lilacinus</name>
    <dbReference type="NCBI Taxonomy" id="33203"/>
    <lineage>
        <taxon>Eukaryota</taxon>
        <taxon>Fungi</taxon>
        <taxon>Dikarya</taxon>
        <taxon>Ascomycota</taxon>
        <taxon>Pezizomycotina</taxon>
        <taxon>Sordariomycetes</taxon>
        <taxon>Hypocreomycetidae</taxon>
        <taxon>Hypocreales</taxon>
        <taxon>Ophiocordycipitaceae</taxon>
        <taxon>Purpureocillium</taxon>
    </lineage>
</organism>
<gene>
    <name evidence="1" type="ORF">VFPFJ_11576</name>
</gene>
<evidence type="ECO:0000313" key="1">
    <source>
        <dbReference type="EMBL" id="OAQ59510.1"/>
    </source>
</evidence>